<reference evidence="2" key="1">
    <citation type="submission" date="2023-06" db="EMBL/GenBank/DDBJ databases">
        <title>Conoideocrella luteorostrata (Hypocreales: Clavicipitaceae), a potential biocontrol fungus for elongate hemlock scale in United States Christmas tree production areas.</title>
        <authorList>
            <person name="Barrett H."/>
            <person name="Lovett B."/>
            <person name="Macias A.M."/>
            <person name="Stajich J.E."/>
            <person name="Kasson M.T."/>
        </authorList>
    </citation>
    <scope>NUCLEOTIDE SEQUENCE</scope>
    <source>
        <strain evidence="2">ARSEF 14590</strain>
    </source>
</reference>
<feature type="transmembrane region" description="Helical" evidence="1">
    <location>
        <begin position="95"/>
        <end position="114"/>
    </location>
</feature>
<organism evidence="2 3">
    <name type="scientific">Conoideocrella luteorostrata</name>
    <dbReference type="NCBI Taxonomy" id="1105319"/>
    <lineage>
        <taxon>Eukaryota</taxon>
        <taxon>Fungi</taxon>
        <taxon>Dikarya</taxon>
        <taxon>Ascomycota</taxon>
        <taxon>Pezizomycotina</taxon>
        <taxon>Sordariomycetes</taxon>
        <taxon>Hypocreomycetidae</taxon>
        <taxon>Hypocreales</taxon>
        <taxon>Clavicipitaceae</taxon>
        <taxon>Conoideocrella</taxon>
    </lineage>
</organism>
<sequence>MSPVQAFHDVQPKQVYVTGERRLDDHEVRSARGGHGDVGRCQSVYGTIKHHLARLDDFWMFEVLNCLVAMCSLIFVVVILAFYRNKPRPQWPLHISINSLLSIFTAILKASLLVPVEKGICQLKWLWFRRPRALSDMEDFDNASRGPWGSLLFLLQARQSRHRPLASLGAVITIGALAIDPFSQQILRFKPCIRLQDGGVAVIPRTNNYTGGAILSRPGYAALDPRMTAAITLGALAAPSNEGALLNFQCQTGNCTFPSDNQAVFSTLGMCSACREVSDRIQTNASAEYPPVYYIANFHNETGSVGLITPHPTNPYMQTPHTMFWPKKNMSFVPGYDELFTFEAIMLNVDAGCDVMQSTTCPKHPWAVECSWYPCVKTYSAAISNYTLNETLLDSIPLRKTNASAIEVTTTPGLSWSLATDRVLRNGTWRRCQVSEKYSNQTQVAISRQKTLQLEPNSPTSWYEPDCVWELGYLPALALNQFFSRSLNESTLQSANSDTVRLSGSDMSKALYRNGTANLDSVQKFAKAVEDAMTVRMRQSGDGSQTGYTFGSVMESQTCVEVQWRWIAFPASLVLLSIVFLCLTAARAIATDTGRGAWRSSSLAAYFHGLDICLLPNAVDRQSEMLHEAKSLKVTLSESTRRLQIVDTRRDLSP</sequence>
<evidence type="ECO:0000313" key="3">
    <source>
        <dbReference type="Proteomes" id="UP001251528"/>
    </source>
</evidence>
<evidence type="ECO:0000256" key="1">
    <source>
        <dbReference type="SAM" id="Phobius"/>
    </source>
</evidence>
<keyword evidence="3" id="KW-1185">Reference proteome</keyword>
<dbReference type="PANTHER" id="PTHR35394">
    <property type="entry name" value="DUF3176 DOMAIN-CONTAINING PROTEIN"/>
    <property type="match status" value="1"/>
</dbReference>
<accession>A0AAJ0CDU7</accession>
<feature type="transmembrane region" description="Helical" evidence="1">
    <location>
        <begin position="58"/>
        <end position="83"/>
    </location>
</feature>
<gene>
    <name evidence="2" type="ORF">QQS21_011165</name>
</gene>
<comment type="caution">
    <text evidence="2">The sequence shown here is derived from an EMBL/GenBank/DDBJ whole genome shotgun (WGS) entry which is preliminary data.</text>
</comment>
<feature type="transmembrane region" description="Helical" evidence="1">
    <location>
        <begin position="566"/>
        <end position="590"/>
    </location>
</feature>
<dbReference type="PANTHER" id="PTHR35394:SF5">
    <property type="entry name" value="DUF3176 DOMAIN-CONTAINING PROTEIN"/>
    <property type="match status" value="1"/>
</dbReference>
<dbReference type="Pfam" id="PF11374">
    <property type="entry name" value="DUF3176"/>
    <property type="match status" value="1"/>
</dbReference>
<dbReference type="EMBL" id="JASWJB010000360">
    <property type="protein sequence ID" value="KAK2591151.1"/>
    <property type="molecule type" value="Genomic_DNA"/>
</dbReference>
<name>A0AAJ0CDU7_9HYPO</name>
<dbReference type="AlphaFoldDB" id="A0AAJ0CDU7"/>
<dbReference type="InterPro" id="IPR021514">
    <property type="entry name" value="DUF3176"/>
</dbReference>
<keyword evidence="1" id="KW-0472">Membrane</keyword>
<keyword evidence="1" id="KW-1133">Transmembrane helix</keyword>
<protein>
    <submittedName>
        <fullName evidence="2">Uncharacterized protein</fullName>
    </submittedName>
</protein>
<proteinExistence type="predicted"/>
<dbReference type="Proteomes" id="UP001251528">
    <property type="component" value="Unassembled WGS sequence"/>
</dbReference>
<evidence type="ECO:0000313" key="2">
    <source>
        <dbReference type="EMBL" id="KAK2591151.1"/>
    </source>
</evidence>
<keyword evidence="1" id="KW-0812">Transmembrane</keyword>